<gene>
    <name evidence="1" type="ORF">SGQ83_00875</name>
</gene>
<protein>
    <recommendedName>
        <fullName evidence="3">DGQHR domain-containing protein</fullName>
    </recommendedName>
</protein>
<reference evidence="1 2" key="1">
    <citation type="submission" date="2023-11" db="EMBL/GenBank/DDBJ databases">
        <title>Unpublished Manusciprt.</title>
        <authorList>
            <person name="Saticioglu I.B."/>
            <person name="Ay H."/>
            <person name="Ajmi N."/>
            <person name="Altun S."/>
            <person name="Duman M."/>
        </authorList>
    </citation>
    <scope>NUCLEOTIDE SEQUENCE [LARGE SCALE GENOMIC DNA]</scope>
    <source>
        <strain evidence="1 2">Fl-318</strain>
    </source>
</reference>
<evidence type="ECO:0008006" key="3">
    <source>
        <dbReference type="Google" id="ProtNLM"/>
    </source>
</evidence>
<comment type="caution">
    <text evidence="1">The sequence shown here is derived from an EMBL/GenBank/DDBJ whole genome shotgun (WGS) entry which is preliminary data.</text>
</comment>
<keyword evidence="2" id="KW-1185">Reference proteome</keyword>
<sequence>MDEIIIVENGENVIDVVWDGFITCLKIKKPIAFDKYEYCTEKDSAKQFWLNYDHEKIDDIYNFDEILIYGNNEEIKKEIYSFLNIFLSGRYEVKLENWILSKFELHKDYHRIQNTTNFCYNYENYRKVEEPHNVMFTIPYSDISFERVKFYKELIEKGIRPKIITIICLDVVFILDGHHKYLAYMLANVPAAVISIKKKEDDSEEAMLDLFLNCQFMMSDEEKKYFISEQPFLCDDVSDKALRYNIEFDKYLLEFYGGISSCVFRLILKSILSDKEEEKDWGLKKLAIVGNRDFENEVIFLDKILEDGMISISSERMNSKEQFESHIKALLSNTTYRYFD</sequence>
<dbReference type="RefSeq" id="WP_230002687.1">
    <property type="nucleotide sequence ID" value="NZ_CP087134.1"/>
</dbReference>
<dbReference type="Proteomes" id="UP001273350">
    <property type="component" value="Unassembled WGS sequence"/>
</dbReference>
<evidence type="ECO:0000313" key="2">
    <source>
        <dbReference type="Proteomes" id="UP001273350"/>
    </source>
</evidence>
<name>A0ABU4R5M9_9FLAO</name>
<accession>A0ABU4R5M9</accession>
<proteinExistence type="predicted"/>
<dbReference type="EMBL" id="JAWXVI010000001">
    <property type="protein sequence ID" value="MDX6187889.1"/>
    <property type="molecule type" value="Genomic_DNA"/>
</dbReference>
<evidence type="ECO:0000313" key="1">
    <source>
        <dbReference type="EMBL" id="MDX6187889.1"/>
    </source>
</evidence>
<organism evidence="1 2">
    <name type="scientific">Flavobacterium cupriresistens</name>
    <dbReference type="NCBI Taxonomy" id="2893885"/>
    <lineage>
        <taxon>Bacteria</taxon>
        <taxon>Pseudomonadati</taxon>
        <taxon>Bacteroidota</taxon>
        <taxon>Flavobacteriia</taxon>
        <taxon>Flavobacteriales</taxon>
        <taxon>Flavobacteriaceae</taxon>
        <taxon>Flavobacterium</taxon>
    </lineage>
</organism>